<dbReference type="OrthoDB" id="9811281at2"/>
<organism evidence="7 8">
    <name type="scientific">Pseudooceanicola marinus</name>
    <dbReference type="NCBI Taxonomy" id="396013"/>
    <lineage>
        <taxon>Bacteria</taxon>
        <taxon>Pseudomonadati</taxon>
        <taxon>Pseudomonadota</taxon>
        <taxon>Alphaproteobacteria</taxon>
        <taxon>Rhodobacterales</taxon>
        <taxon>Paracoccaceae</taxon>
        <taxon>Pseudooceanicola</taxon>
    </lineage>
</organism>
<dbReference type="PANTHER" id="PTHR35008">
    <property type="entry name" value="BLL4482 PROTEIN-RELATED"/>
    <property type="match status" value="1"/>
</dbReference>
<dbReference type="PROSITE" id="PS51007">
    <property type="entry name" value="CYTC"/>
    <property type="match status" value="2"/>
</dbReference>
<feature type="domain" description="Cytochrome c" evidence="6">
    <location>
        <begin position="187"/>
        <end position="293"/>
    </location>
</feature>
<dbReference type="GO" id="GO:0009055">
    <property type="term" value="F:electron transfer activity"/>
    <property type="evidence" value="ECO:0007669"/>
    <property type="project" value="InterPro"/>
</dbReference>
<evidence type="ECO:0000313" key="7">
    <source>
        <dbReference type="EMBL" id="SLN24041.1"/>
    </source>
</evidence>
<dbReference type="InterPro" id="IPR036909">
    <property type="entry name" value="Cyt_c-like_dom_sf"/>
</dbReference>
<dbReference type="SUPFAM" id="SSF46626">
    <property type="entry name" value="Cytochrome c"/>
    <property type="match status" value="2"/>
</dbReference>
<dbReference type="InterPro" id="IPR009056">
    <property type="entry name" value="Cyt_c-like_dom"/>
</dbReference>
<dbReference type="Proteomes" id="UP000193963">
    <property type="component" value="Unassembled WGS sequence"/>
</dbReference>
<keyword evidence="2 4" id="KW-0479">Metal-binding</keyword>
<evidence type="ECO:0000313" key="8">
    <source>
        <dbReference type="Proteomes" id="UP000193963"/>
    </source>
</evidence>
<gene>
    <name evidence="7" type="primary">fdhC_2</name>
    <name evidence="7" type="ORF">PSM7751_00797</name>
</gene>
<keyword evidence="1 4" id="KW-0349">Heme</keyword>
<evidence type="ECO:0000256" key="1">
    <source>
        <dbReference type="ARBA" id="ARBA00022617"/>
    </source>
</evidence>
<dbReference type="AlphaFoldDB" id="A0A1X6YLG8"/>
<proteinExistence type="predicted"/>
<evidence type="ECO:0000256" key="2">
    <source>
        <dbReference type="ARBA" id="ARBA00022723"/>
    </source>
</evidence>
<feature type="chain" id="PRO_5012055614" evidence="5">
    <location>
        <begin position="19"/>
        <end position="296"/>
    </location>
</feature>
<dbReference type="Pfam" id="PF00034">
    <property type="entry name" value="Cytochrom_C"/>
    <property type="match status" value="1"/>
</dbReference>
<evidence type="ECO:0000256" key="3">
    <source>
        <dbReference type="ARBA" id="ARBA00023004"/>
    </source>
</evidence>
<feature type="signal peptide" evidence="5">
    <location>
        <begin position="1"/>
        <end position="18"/>
    </location>
</feature>
<name>A0A1X6YLG8_9RHOB</name>
<sequence length="296" mass="31585">MRKALTSVIALAVVAAGAGWFLTAPDHVDPEDFAGLTGDAGRGEAIFYAGGCAACHSAPGAEGEDKLLLVGGRAFETQFGTFYAPNISPDEEAGIGAWTELELADAMIKGTSPSGQHYYPAFPYSSYARARPEDVVDLHAYLQTLPAADTPSRDHDVGFPFNIRRALGAWKLLFFREDYQMEVVDSDSLARGRYLVEALGHCAECHTPRNALGGMDRSRWLGGAENPSGQGSIPNITSGALDWSEADIAEYLSSGFTPDFDVVGGEMADVVANTSQLTADDRLAIARYLKTVPAVE</sequence>
<dbReference type="EMBL" id="FWFN01000002">
    <property type="protein sequence ID" value="SLN24041.1"/>
    <property type="molecule type" value="Genomic_DNA"/>
</dbReference>
<dbReference type="PANTHER" id="PTHR35008:SF8">
    <property type="entry name" value="ALCOHOL DEHYDROGENASE CYTOCHROME C SUBUNIT"/>
    <property type="match status" value="1"/>
</dbReference>
<reference evidence="7 8" key="1">
    <citation type="submission" date="2017-03" db="EMBL/GenBank/DDBJ databases">
        <authorList>
            <person name="Afonso C.L."/>
            <person name="Miller P.J."/>
            <person name="Scott M.A."/>
            <person name="Spackman E."/>
            <person name="Goraichik I."/>
            <person name="Dimitrov K.M."/>
            <person name="Suarez D.L."/>
            <person name="Swayne D.E."/>
        </authorList>
    </citation>
    <scope>NUCLEOTIDE SEQUENCE [LARGE SCALE GENOMIC DNA]</scope>
    <source>
        <strain evidence="7 8">CECT 7751</strain>
    </source>
</reference>
<accession>A0A1X6YLG8</accession>
<feature type="domain" description="Cytochrome c" evidence="6">
    <location>
        <begin position="38"/>
        <end position="146"/>
    </location>
</feature>
<dbReference type="Gene3D" id="1.10.760.10">
    <property type="entry name" value="Cytochrome c-like domain"/>
    <property type="match status" value="2"/>
</dbReference>
<keyword evidence="5" id="KW-0732">Signal</keyword>
<keyword evidence="8" id="KW-1185">Reference proteome</keyword>
<dbReference type="RefSeq" id="WP_085886720.1">
    <property type="nucleotide sequence ID" value="NZ_FWFN01000002.1"/>
</dbReference>
<dbReference type="GO" id="GO:0020037">
    <property type="term" value="F:heme binding"/>
    <property type="evidence" value="ECO:0007669"/>
    <property type="project" value="InterPro"/>
</dbReference>
<evidence type="ECO:0000256" key="4">
    <source>
        <dbReference type="PROSITE-ProRule" id="PRU00433"/>
    </source>
</evidence>
<dbReference type="InterPro" id="IPR051459">
    <property type="entry name" value="Cytochrome_c-type_DH"/>
</dbReference>
<evidence type="ECO:0000256" key="5">
    <source>
        <dbReference type="SAM" id="SignalP"/>
    </source>
</evidence>
<evidence type="ECO:0000259" key="6">
    <source>
        <dbReference type="PROSITE" id="PS51007"/>
    </source>
</evidence>
<keyword evidence="3 4" id="KW-0408">Iron</keyword>
<protein>
    <submittedName>
        <fullName evidence="7">Fructose dehydrogenase cytochrome subunit</fullName>
    </submittedName>
</protein>
<dbReference type="GO" id="GO:0046872">
    <property type="term" value="F:metal ion binding"/>
    <property type="evidence" value="ECO:0007669"/>
    <property type="project" value="UniProtKB-KW"/>
</dbReference>